<evidence type="ECO:0000256" key="1">
    <source>
        <dbReference type="SAM" id="MobiDB-lite"/>
    </source>
</evidence>
<reference evidence="2 3" key="1">
    <citation type="journal article" date="2015" name="Int. J. Syst. Evol. Microbiol.">
        <title>Aestuariivita atlantica sp. nov., isolated from deep sea sediment of the Atlantic Ocean.</title>
        <authorList>
            <person name="Li G."/>
            <person name="Lai Q."/>
            <person name="Du Y."/>
            <person name="Liu X."/>
            <person name="Sun F."/>
            <person name="Shao Z."/>
        </authorList>
    </citation>
    <scope>NUCLEOTIDE SEQUENCE [LARGE SCALE GENOMIC DNA]</scope>
    <source>
        <strain evidence="2 3">22II-S11-z3</strain>
    </source>
</reference>
<dbReference type="AlphaFoldDB" id="A0A0L1JT98"/>
<dbReference type="STRING" id="1317121.ATO11_04370"/>
<name>A0A0L1JT98_9RHOB</name>
<evidence type="ECO:0000313" key="2">
    <source>
        <dbReference type="EMBL" id="KNG94643.1"/>
    </source>
</evidence>
<evidence type="ECO:0000313" key="3">
    <source>
        <dbReference type="Proteomes" id="UP000036938"/>
    </source>
</evidence>
<feature type="region of interest" description="Disordered" evidence="1">
    <location>
        <begin position="219"/>
        <end position="246"/>
    </location>
</feature>
<dbReference type="EMBL" id="AQQZ01000002">
    <property type="protein sequence ID" value="KNG94643.1"/>
    <property type="molecule type" value="Genomic_DNA"/>
</dbReference>
<protein>
    <submittedName>
        <fullName evidence="2">Uncharacterized protein</fullName>
    </submittedName>
</protein>
<keyword evidence="3" id="KW-1185">Reference proteome</keyword>
<comment type="caution">
    <text evidence="2">The sequence shown here is derived from an EMBL/GenBank/DDBJ whole genome shotgun (WGS) entry which is preliminary data.</text>
</comment>
<sequence length="246" mass="27767">MGERLLGGYGPFYLINTGPLNMTRSCEARSRSGQLEFKVRLDVDFQLEPDAAIEAIEASDPIGSFVFRPLILEAQELSETFEITNDRDYQAALKNRLDPVNNITASYRPFQLIRLRVRVDPPREVTSKDEHWAILQNIDSDLIVAERRGDSETAKRLRAAKAAMKELRGDQSGAVLAAGMDIVEMRKLVTAMEDAGFSRDDPVVRQYLEKIEDYSCQGKPVVQDGRRSIGSADQKEIQDQEDDDWN</sequence>
<gene>
    <name evidence="2" type="ORF">ATO11_04370</name>
</gene>
<dbReference type="Proteomes" id="UP000036938">
    <property type="component" value="Unassembled WGS sequence"/>
</dbReference>
<organism evidence="2 3">
    <name type="scientific">Pseudaestuariivita atlantica</name>
    <dbReference type="NCBI Taxonomy" id="1317121"/>
    <lineage>
        <taxon>Bacteria</taxon>
        <taxon>Pseudomonadati</taxon>
        <taxon>Pseudomonadota</taxon>
        <taxon>Alphaproteobacteria</taxon>
        <taxon>Rhodobacterales</taxon>
        <taxon>Paracoccaceae</taxon>
        <taxon>Pseudaestuariivita</taxon>
    </lineage>
</organism>
<proteinExistence type="predicted"/>
<accession>A0A0L1JT98</accession>